<dbReference type="EMBL" id="JXLC01000005">
    <property type="protein sequence ID" value="OJG92606.1"/>
    <property type="molecule type" value="Genomic_DNA"/>
</dbReference>
<organism evidence="2 3">
    <name type="scientific">Enterococcus silesiacus</name>
    <dbReference type="NCBI Taxonomy" id="332949"/>
    <lineage>
        <taxon>Bacteria</taxon>
        <taxon>Bacillati</taxon>
        <taxon>Bacillota</taxon>
        <taxon>Bacilli</taxon>
        <taxon>Lactobacillales</taxon>
        <taxon>Enterococcaceae</taxon>
        <taxon>Enterococcus</taxon>
    </lineage>
</organism>
<comment type="caution">
    <text evidence="2">The sequence shown here is derived from an EMBL/GenBank/DDBJ whole genome shotgun (WGS) entry which is preliminary data.</text>
</comment>
<evidence type="ECO:0000313" key="3">
    <source>
        <dbReference type="Proteomes" id="UP000183039"/>
    </source>
</evidence>
<dbReference type="Proteomes" id="UP000183039">
    <property type="component" value="Unassembled WGS sequence"/>
</dbReference>
<evidence type="ECO:0000313" key="2">
    <source>
        <dbReference type="EMBL" id="OJG92606.1"/>
    </source>
</evidence>
<dbReference type="AlphaFoldDB" id="A0AA91JQ18"/>
<feature type="region of interest" description="Disordered" evidence="1">
    <location>
        <begin position="90"/>
        <end position="123"/>
    </location>
</feature>
<gene>
    <name evidence="2" type="ORF">RV15_GL003031</name>
</gene>
<proteinExistence type="predicted"/>
<protein>
    <submittedName>
        <fullName evidence="2">Uncharacterized protein</fullName>
    </submittedName>
</protein>
<evidence type="ECO:0000256" key="1">
    <source>
        <dbReference type="SAM" id="MobiDB-lite"/>
    </source>
</evidence>
<sequence>MPMNRKWKVIISLLILSIIFPLGVSGASRYFTFYLPIDYGTTKNISKATTDSLDSENTSTNEHSIFSESIEVEAITNSLVEGTSSSLEWTITSEKGLEEQPTQDSEIESRGQADAELQQEGEQ</sequence>
<accession>A0AA91JQ18</accession>
<name>A0AA91JQ18_9ENTE</name>
<reference evidence="2 3" key="1">
    <citation type="submission" date="2014-12" db="EMBL/GenBank/DDBJ databases">
        <title>Draft genome sequences of 29 type strains of Enterococci.</title>
        <authorList>
            <person name="Zhong Z."/>
            <person name="Sun Z."/>
            <person name="Liu W."/>
            <person name="Zhang W."/>
            <person name="Zhang H."/>
        </authorList>
    </citation>
    <scope>NUCLEOTIDE SEQUENCE [LARGE SCALE GENOMIC DNA]</scope>
    <source>
        <strain evidence="2 3">DSM 22801</strain>
    </source>
</reference>